<feature type="transmembrane region" description="Helical" evidence="2">
    <location>
        <begin position="12"/>
        <end position="30"/>
    </location>
</feature>
<dbReference type="InParanoid" id="H8MIR1"/>
<reference evidence="3 4" key="1">
    <citation type="journal article" date="2012" name="J. Bacteriol.">
        <title>Complete Genome Sequence of the Fruiting Myxobacterium Corallococcus coralloides DSM 2259.</title>
        <authorList>
            <person name="Huntley S."/>
            <person name="Zhang Y."/>
            <person name="Treuner-Lange A."/>
            <person name="Kneip S."/>
            <person name="Sensen C.W."/>
            <person name="Sogaard-Andersen L."/>
        </authorList>
    </citation>
    <scope>NUCLEOTIDE SEQUENCE [LARGE SCALE GENOMIC DNA]</scope>
    <source>
        <strain evidence="4">ATCC 25202 / DSM 2259 / NBRC 100086 / M2</strain>
    </source>
</reference>
<name>H8MIR1_CORCM</name>
<gene>
    <name evidence="3" type="ordered locus">COCOR_00796</name>
</gene>
<dbReference type="KEGG" id="ccx:COCOR_00796"/>
<feature type="region of interest" description="Disordered" evidence="1">
    <location>
        <begin position="94"/>
        <end position="116"/>
    </location>
</feature>
<organism evidence="3 4">
    <name type="scientific">Corallococcus coralloides (strain ATCC 25202 / DSM 2259 / NBRC 100086 / M2)</name>
    <name type="common">Myxococcus coralloides</name>
    <dbReference type="NCBI Taxonomy" id="1144275"/>
    <lineage>
        <taxon>Bacteria</taxon>
        <taxon>Pseudomonadati</taxon>
        <taxon>Myxococcota</taxon>
        <taxon>Myxococcia</taxon>
        <taxon>Myxococcales</taxon>
        <taxon>Cystobacterineae</taxon>
        <taxon>Myxococcaceae</taxon>
        <taxon>Corallococcus</taxon>
    </lineage>
</organism>
<feature type="region of interest" description="Disordered" evidence="1">
    <location>
        <begin position="131"/>
        <end position="173"/>
    </location>
</feature>
<protein>
    <submittedName>
        <fullName evidence="3">Uncharacterized protein</fullName>
    </submittedName>
</protein>
<keyword evidence="4" id="KW-1185">Reference proteome</keyword>
<evidence type="ECO:0000313" key="3">
    <source>
        <dbReference type="EMBL" id="AFE03711.1"/>
    </source>
</evidence>
<sequence>MKTFLQTLLSQVPGIALGITGGVALTFATLESRVERMLDAKLEAHFARLRPLVQSRPEPAPVVMQAQDSREDLRLIREHLAVLAARQSLEALPPTELVEEARPAPTPEQMEASRQGQQVLADAITRGRWTDDDQRRFHQALSAGPREEAEAMERSLSLAINSGQLRPALGEER</sequence>
<evidence type="ECO:0000256" key="2">
    <source>
        <dbReference type="SAM" id="Phobius"/>
    </source>
</evidence>
<dbReference type="HOGENOM" id="CLU_1545025_0_0_7"/>
<keyword evidence="2" id="KW-0812">Transmembrane</keyword>
<evidence type="ECO:0000313" key="4">
    <source>
        <dbReference type="Proteomes" id="UP000007587"/>
    </source>
</evidence>
<keyword evidence="2" id="KW-0472">Membrane</keyword>
<keyword evidence="2" id="KW-1133">Transmembrane helix</keyword>
<dbReference type="OrthoDB" id="5510515at2"/>
<proteinExistence type="predicted"/>
<accession>H8MIR1</accession>
<evidence type="ECO:0000256" key="1">
    <source>
        <dbReference type="SAM" id="MobiDB-lite"/>
    </source>
</evidence>
<dbReference type="STRING" id="1144275.COCOR_00796"/>
<dbReference type="Proteomes" id="UP000007587">
    <property type="component" value="Chromosome"/>
</dbReference>
<dbReference type="AlphaFoldDB" id="H8MIR1"/>
<reference evidence="4" key="2">
    <citation type="submission" date="2012-03" db="EMBL/GenBank/DDBJ databases">
        <title>Genome sequence of the fruiting myxobacterium Corallococcus coralloides DSM 2259.</title>
        <authorList>
            <person name="Huntley S."/>
            <person name="Zhang Y."/>
            <person name="Treuner-Lange A."/>
            <person name="Sensen C.W."/>
            <person name="Sogaard-Andersen L."/>
        </authorList>
    </citation>
    <scope>NUCLEOTIDE SEQUENCE [LARGE SCALE GENOMIC DNA]</scope>
    <source>
        <strain evidence="4">ATCC 25202 / DSM 2259 / NBRC 100086 / M2</strain>
    </source>
</reference>
<dbReference type="RefSeq" id="WP_014393647.1">
    <property type="nucleotide sequence ID" value="NC_017030.1"/>
</dbReference>
<dbReference type="EMBL" id="CP003389">
    <property type="protein sequence ID" value="AFE03711.1"/>
    <property type="molecule type" value="Genomic_DNA"/>
</dbReference>